<dbReference type="VEuPathDB" id="FungiDB:PCH_Pc21g14940"/>
<dbReference type="OrthoDB" id="4345076at2759"/>
<evidence type="ECO:0000256" key="1">
    <source>
        <dbReference type="SAM" id="MobiDB-lite"/>
    </source>
</evidence>
<gene>
    <name evidence="2" type="ORF">Pc21g14940</name>
    <name evidence="2" type="ORF">PCH_Pc21g14940</name>
</gene>
<feature type="compositionally biased region" description="Basic and acidic residues" evidence="1">
    <location>
        <begin position="11"/>
        <end position="21"/>
    </location>
</feature>
<sequence length="129" mass="14474">MADPQQNRPQSEAKRQGRPPHESTSWHPHNARKWKTSTGGQTVKKSASLGSKYKMGIVCVLHPDSFAALRCEYSVLSIISQVPSPIGHYRIIRADCKSDVLVLGSPKARWHHFGSVSTSQLLILIHYFR</sequence>
<dbReference type="GeneID" id="8315495"/>
<proteinExistence type="predicted"/>
<dbReference type="RefSeq" id="XP_002568506.1">
    <property type="nucleotide sequence ID" value="XM_002568460.1"/>
</dbReference>
<dbReference type="HOGENOM" id="CLU_1949528_0_0_1"/>
<evidence type="ECO:0000313" key="3">
    <source>
        <dbReference type="Proteomes" id="UP000000724"/>
    </source>
</evidence>
<organism evidence="2 3">
    <name type="scientific">Penicillium rubens (strain ATCC 28089 / DSM 1075 / NRRL 1951 / Wisconsin 54-1255)</name>
    <name type="common">Penicillium chrysogenum</name>
    <dbReference type="NCBI Taxonomy" id="500485"/>
    <lineage>
        <taxon>Eukaryota</taxon>
        <taxon>Fungi</taxon>
        <taxon>Dikarya</taxon>
        <taxon>Ascomycota</taxon>
        <taxon>Pezizomycotina</taxon>
        <taxon>Eurotiomycetes</taxon>
        <taxon>Eurotiomycetidae</taxon>
        <taxon>Eurotiales</taxon>
        <taxon>Aspergillaceae</taxon>
        <taxon>Penicillium</taxon>
        <taxon>Penicillium chrysogenum species complex</taxon>
    </lineage>
</organism>
<keyword evidence="3" id="KW-1185">Reference proteome</keyword>
<reference evidence="2 3" key="1">
    <citation type="journal article" date="2008" name="Nat. Biotechnol.">
        <title>Genome sequencing and analysis of the filamentous fungus Penicillium chrysogenum.</title>
        <authorList>
            <person name="van den Berg M.A."/>
            <person name="Albang R."/>
            <person name="Albermann K."/>
            <person name="Badger J.H."/>
            <person name="Daran J.-M."/>
            <person name="Driessen A.J.M."/>
            <person name="Garcia-Estrada C."/>
            <person name="Fedorova N.D."/>
            <person name="Harris D.M."/>
            <person name="Heijne W.H.M."/>
            <person name="Joardar V.S."/>
            <person name="Kiel J.A.K.W."/>
            <person name="Kovalchuk A."/>
            <person name="Martin J.F."/>
            <person name="Nierman W.C."/>
            <person name="Nijland J.G."/>
            <person name="Pronk J.T."/>
            <person name="Roubos J.A."/>
            <person name="van der Klei I.J."/>
            <person name="van Peij N.N.M.E."/>
            <person name="Veenhuis M."/>
            <person name="von Doehren H."/>
            <person name="Wagner C."/>
            <person name="Wortman J.R."/>
            <person name="Bovenberg R.A.L."/>
        </authorList>
    </citation>
    <scope>NUCLEOTIDE SEQUENCE [LARGE SCALE GENOMIC DNA]</scope>
    <source>
        <strain evidence="3">ATCC 28089 / DSM 1075 / NRRL 1951 / Wisconsin 54-1255</strain>
    </source>
</reference>
<dbReference type="AlphaFoldDB" id="B6HJ09"/>
<dbReference type="KEGG" id="pcs:N7525_008038"/>
<feature type="region of interest" description="Disordered" evidence="1">
    <location>
        <begin position="1"/>
        <end position="43"/>
    </location>
</feature>
<dbReference type="Proteomes" id="UP000000724">
    <property type="component" value="Contig Pc00c21"/>
</dbReference>
<accession>B6HJ09</accession>
<evidence type="ECO:0000313" key="2">
    <source>
        <dbReference type="EMBL" id="CAP96391.1"/>
    </source>
</evidence>
<feature type="compositionally biased region" description="Polar residues" evidence="1">
    <location>
        <begin position="1"/>
        <end position="10"/>
    </location>
</feature>
<protein>
    <submittedName>
        <fullName evidence="2">Uncharacterized protein</fullName>
    </submittedName>
</protein>
<name>B6HJ09_PENRW</name>
<dbReference type="EMBL" id="AM920436">
    <property type="protein sequence ID" value="CAP96391.1"/>
    <property type="molecule type" value="Genomic_DNA"/>
</dbReference>